<dbReference type="AlphaFoldDB" id="A0AAV5L0R2"/>
<evidence type="ECO:0000256" key="3">
    <source>
        <dbReference type="ARBA" id="ARBA00022679"/>
    </source>
</evidence>
<dbReference type="Proteomes" id="UP001054252">
    <property type="component" value="Unassembled WGS sequence"/>
</dbReference>
<proteinExistence type="inferred from homology"/>
<evidence type="ECO:0000256" key="1">
    <source>
        <dbReference type="ARBA" id="ARBA00009995"/>
    </source>
</evidence>
<dbReference type="CDD" id="cd03784">
    <property type="entry name" value="GT1_Gtf-like"/>
    <property type="match status" value="1"/>
</dbReference>
<protein>
    <recommendedName>
        <fullName evidence="7">UDP-glycosyltransferases domain-containing protein</fullName>
    </recommendedName>
</protein>
<dbReference type="FunFam" id="3.40.50.2000:FF:000047">
    <property type="entry name" value="Glycosyltransferase"/>
    <property type="match status" value="1"/>
</dbReference>
<evidence type="ECO:0008006" key="7">
    <source>
        <dbReference type="Google" id="ProtNLM"/>
    </source>
</evidence>
<keyword evidence="2 4" id="KW-0328">Glycosyltransferase</keyword>
<keyword evidence="6" id="KW-1185">Reference proteome</keyword>
<organism evidence="5 6">
    <name type="scientific">Rubroshorea leprosula</name>
    <dbReference type="NCBI Taxonomy" id="152421"/>
    <lineage>
        <taxon>Eukaryota</taxon>
        <taxon>Viridiplantae</taxon>
        <taxon>Streptophyta</taxon>
        <taxon>Embryophyta</taxon>
        <taxon>Tracheophyta</taxon>
        <taxon>Spermatophyta</taxon>
        <taxon>Magnoliopsida</taxon>
        <taxon>eudicotyledons</taxon>
        <taxon>Gunneridae</taxon>
        <taxon>Pentapetalae</taxon>
        <taxon>rosids</taxon>
        <taxon>malvids</taxon>
        <taxon>Malvales</taxon>
        <taxon>Dipterocarpaceae</taxon>
        <taxon>Rubroshorea</taxon>
    </lineage>
</organism>
<reference evidence="5 6" key="1">
    <citation type="journal article" date="2021" name="Commun. Biol.">
        <title>The genome of Shorea leprosula (Dipterocarpaceae) highlights the ecological relevance of drought in aseasonal tropical rainforests.</title>
        <authorList>
            <person name="Ng K.K.S."/>
            <person name="Kobayashi M.J."/>
            <person name="Fawcett J.A."/>
            <person name="Hatakeyama M."/>
            <person name="Paape T."/>
            <person name="Ng C.H."/>
            <person name="Ang C.C."/>
            <person name="Tnah L.H."/>
            <person name="Lee C.T."/>
            <person name="Nishiyama T."/>
            <person name="Sese J."/>
            <person name="O'Brien M.J."/>
            <person name="Copetti D."/>
            <person name="Mohd Noor M.I."/>
            <person name="Ong R.C."/>
            <person name="Putra M."/>
            <person name="Sireger I.Z."/>
            <person name="Indrioko S."/>
            <person name="Kosugi Y."/>
            <person name="Izuno A."/>
            <person name="Isagi Y."/>
            <person name="Lee S.L."/>
            <person name="Shimizu K.K."/>
        </authorList>
    </citation>
    <scope>NUCLEOTIDE SEQUENCE [LARGE SCALE GENOMIC DNA]</scope>
    <source>
        <strain evidence="5">214</strain>
    </source>
</reference>
<dbReference type="PANTHER" id="PTHR48047">
    <property type="entry name" value="GLYCOSYLTRANSFERASE"/>
    <property type="match status" value="1"/>
</dbReference>
<evidence type="ECO:0000313" key="6">
    <source>
        <dbReference type="Proteomes" id="UP001054252"/>
    </source>
</evidence>
<dbReference type="InterPro" id="IPR002213">
    <property type="entry name" value="UDP_glucos_trans"/>
</dbReference>
<dbReference type="Gene3D" id="3.40.50.2000">
    <property type="entry name" value="Glycogen Phosphorylase B"/>
    <property type="match status" value="2"/>
</dbReference>
<evidence type="ECO:0000313" key="5">
    <source>
        <dbReference type="EMBL" id="GKV30432.1"/>
    </source>
</evidence>
<dbReference type="Pfam" id="PF00201">
    <property type="entry name" value="UDPGT"/>
    <property type="match status" value="1"/>
</dbReference>
<keyword evidence="3 4" id="KW-0808">Transferase</keyword>
<dbReference type="GO" id="GO:0035251">
    <property type="term" value="F:UDP-glucosyltransferase activity"/>
    <property type="evidence" value="ECO:0007669"/>
    <property type="project" value="TreeGrafter"/>
</dbReference>
<dbReference type="PANTHER" id="PTHR48047:SF182">
    <property type="entry name" value="GLYCOSYLTRANSFERASE"/>
    <property type="match status" value="1"/>
</dbReference>
<accession>A0AAV5L0R2</accession>
<comment type="caution">
    <text evidence="5">The sequence shown here is derived from an EMBL/GenBank/DDBJ whole genome shotgun (WGS) entry which is preliminary data.</text>
</comment>
<evidence type="ECO:0000256" key="4">
    <source>
        <dbReference type="RuleBase" id="RU003718"/>
    </source>
</evidence>
<dbReference type="PROSITE" id="PS00375">
    <property type="entry name" value="UDPGT"/>
    <property type="match status" value="1"/>
</dbReference>
<gene>
    <name evidence="5" type="ORF">SLEP1_g39241</name>
</gene>
<comment type="similarity">
    <text evidence="1 4">Belongs to the UDP-glycosyltransferase family.</text>
</comment>
<dbReference type="EMBL" id="BPVZ01000086">
    <property type="protein sequence ID" value="GKV30432.1"/>
    <property type="molecule type" value="Genomic_DNA"/>
</dbReference>
<evidence type="ECO:0000256" key="2">
    <source>
        <dbReference type="ARBA" id="ARBA00022676"/>
    </source>
</evidence>
<dbReference type="SUPFAM" id="SSF53756">
    <property type="entry name" value="UDP-Glycosyltransferase/glycogen phosphorylase"/>
    <property type="match status" value="1"/>
</dbReference>
<sequence>MDSCFSLLCTENILATNIHETVSESETFAVPGLPDRFELTKVQLPNGIKMLKVSDTLRLVIREAEVAAYGVVVNTFEELEPVYAEEFRQKRGGKVWCVGPVSLCNKEDLDRMERGNRASIDETQFLHWLDSMKPRSVSYVCLGSQSRLSPLQMIELGLGLEASNHPFIWVIRKEKEMEEFEKCVRDQNFEDRVKGRGILIRGWAPQVLILSHPAIGGFLTHCGWNSTLEAVTAGIPMITWPMFAEQFYNERFIVQVAKIGVSLGSKVPISWGEPEKAGIAVKREEVSRAVVQLMAGGEDGEGRRKRARELGQMANKAIEEGGSSYLNLTLLIQDILGQVSSRN</sequence>
<dbReference type="InterPro" id="IPR035595">
    <property type="entry name" value="UDP_glycos_trans_CS"/>
</dbReference>
<name>A0AAV5L0R2_9ROSI</name>